<evidence type="ECO:0000313" key="3">
    <source>
        <dbReference type="EMBL" id="CAD1835538.1"/>
    </source>
</evidence>
<sequence length="668" mass="76666">MSMSDSDSSHNGDFKTFRQISRERLLYEMLRSARGKDSKSTWKVLIMDKLTVKIMSYACKMADITEEGVSLVEDLYKRRQPLPTMDAIYFIQPTKENVVLFLSDMSGRSPLYKKAYVFFSSPVQRELVAQIKRMRVSYHALMNLEYFAIDSQGFITDHERALEELFGENAEGSHKYNECLNTMATRIATAFASLREFPYVRYRAAKSLDASTMTTLRDLIPTKLAAGVWNCLGRYKSTIPDFPQSETCELLIVDRSIDQIAPIIHEWTYDAMCHDLLNMDGNKYIHEVPSKNGSKMEKKEVLLEDHDPIWLELRHAHIADASERLHDKMTNFITKIKQLSYTISEMVVSYQLGICRKWFKHFHSTVIKLTNFPCMWRLVLLFSQCLRKLNNLIKEQSLREIGQLEQDLVFGDAGTKDVINFLRTKPDVSHENKLRLLMIYAAIHPEKFEGDRGAKLMQLARLPPDDMNAVNNMRCLGGPDTKKASGGGFSLKFDVHKKKHGVRKERSDQEETWQLSKFYPMIEELIEKLSKGELPKEDYPCMNDPSPSFHGTTQQSVSVRTSPAHQPAHSMRSRRGATWARPRNSDDGYSSDSVLRHASSDFKKMGQRIFIFIIGGATRSELRVVHKLTTKLKREIILGSSSLDDPPQFITKLKMLSAQELSLDDLQI</sequence>
<accession>A0A6V7PXV6</accession>
<dbReference type="AlphaFoldDB" id="A0A6V7PXV6"/>
<dbReference type="InterPro" id="IPR027482">
    <property type="entry name" value="Sec1-like_dom2"/>
</dbReference>
<dbReference type="InterPro" id="IPR043127">
    <property type="entry name" value="Sec-1-like_dom3a"/>
</dbReference>
<dbReference type="Gene3D" id="3.40.50.2060">
    <property type="match status" value="1"/>
</dbReference>
<dbReference type="Pfam" id="PF00995">
    <property type="entry name" value="Sec1"/>
    <property type="match status" value="1"/>
</dbReference>
<evidence type="ECO:0000256" key="1">
    <source>
        <dbReference type="ARBA" id="ARBA00009884"/>
    </source>
</evidence>
<protein>
    <recommendedName>
        <fullName evidence="4">SNARE-interacting protein KEULE</fullName>
    </recommendedName>
</protein>
<evidence type="ECO:0008006" key="4">
    <source>
        <dbReference type="Google" id="ProtNLM"/>
    </source>
</evidence>
<name>A0A6V7PXV6_ANACO</name>
<dbReference type="InterPro" id="IPR001619">
    <property type="entry name" value="Sec1-like"/>
</dbReference>
<dbReference type="Gene3D" id="3.40.50.1910">
    <property type="match status" value="2"/>
</dbReference>
<gene>
    <name evidence="3" type="ORF">CB5_LOCUS18749</name>
</gene>
<feature type="region of interest" description="Disordered" evidence="2">
    <location>
        <begin position="544"/>
        <end position="593"/>
    </location>
</feature>
<dbReference type="GO" id="GO:0016192">
    <property type="term" value="P:vesicle-mediated transport"/>
    <property type="evidence" value="ECO:0007669"/>
    <property type="project" value="InterPro"/>
</dbReference>
<comment type="similarity">
    <text evidence="1">Belongs to the STXBP/unc-18/SEC1 family.</text>
</comment>
<dbReference type="SUPFAM" id="SSF56815">
    <property type="entry name" value="Sec1/munc18-like (SM) proteins"/>
    <property type="match status" value="1"/>
</dbReference>
<proteinExistence type="inferred from homology"/>
<dbReference type="EMBL" id="LR862153">
    <property type="protein sequence ID" value="CAD1835538.1"/>
    <property type="molecule type" value="Genomic_DNA"/>
</dbReference>
<dbReference type="InterPro" id="IPR036045">
    <property type="entry name" value="Sec1-like_sf"/>
</dbReference>
<dbReference type="PIRSF" id="PIRSF005715">
    <property type="entry name" value="VPS45_Sec1"/>
    <property type="match status" value="1"/>
</dbReference>
<dbReference type="PANTHER" id="PTHR11679">
    <property type="entry name" value="VESICLE PROTEIN SORTING-ASSOCIATED"/>
    <property type="match status" value="1"/>
</dbReference>
<dbReference type="Gene3D" id="1.25.40.60">
    <property type="match status" value="1"/>
</dbReference>
<evidence type="ECO:0000256" key="2">
    <source>
        <dbReference type="SAM" id="MobiDB-lite"/>
    </source>
</evidence>
<dbReference type="Gene3D" id="3.90.830.10">
    <property type="entry name" value="Syntaxin Binding Protein 1, Chain A, domain 2"/>
    <property type="match status" value="1"/>
</dbReference>
<organism evidence="3">
    <name type="scientific">Ananas comosus var. bracteatus</name>
    <name type="common">red pineapple</name>
    <dbReference type="NCBI Taxonomy" id="296719"/>
    <lineage>
        <taxon>Eukaryota</taxon>
        <taxon>Viridiplantae</taxon>
        <taxon>Streptophyta</taxon>
        <taxon>Embryophyta</taxon>
        <taxon>Tracheophyta</taxon>
        <taxon>Spermatophyta</taxon>
        <taxon>Magnoliopsida</taxon>
        <taxon>Liliopsida</taxon>
        <taxon>Poales</taxon>
        <taxon>Bromeliaceae</taxon>
        <taxon>Bromelioideae</taxon>
        <taxon>Ananas</taxon>
    </lineage>
</organism>
<reference evidence="3" key="1">
    <citation type="submission" date="2020-07" db="EMBL/GenBank/DDBJ databases">
        <authorList>
            <person name="Lin J."/>
        </authorList>
    </citation>
    <scope>NUCLEOTIDE SEQUENCE</scope>
</reference>
<feature type="compositionally biased region" description="Polar residues" evidence="2">
    <location>
        <begin position="545"/>
        <end position="564"/>
    </location>
</feature>
<dbReference type="InterPro" id="IPR043154">
    <property type="entry name" value="Sec-1-like_dom1"/>
</dbReference>